<dbReference type="HAMAP" id="MF_00984">
    <property type="entry name" value="SSB"/>
    <property type="match status" value="1"/>
</dbReference>
<sequence>MLNTLQIMGRLTADPELKTTPNGVSACTVSLAVERNYAKNNQREVDFIPVVMWRKTAEFAAKHFRKGQLICVTGSLQSRSYKAKDGTNRHIIEVVADQLYFTGDKPQQAAPAQQTQQYPQQAAPVQQTQQYPQQAAPVQQYQQYPQQAAPVQQTQQYPQQAAPVQQYQQFAQQATQYQPPQQFGVDEMNLSDDDLPF</sequence>
<dbReference type="RefSeq" id="WP_249376263.1">
    <property type="nucleotide sequence ID" value="NZ_SNUZ01000007.1"/>
</dbReference>
<evidence type="ECO:0000313" key="5">
    <source>
        <dbReference type="EMBL" id="MCL3787280.1"/>
    </source>
</evidence>
<dbReference type="NCBIfam" id="TIGR00621">
    <property type="entry name" value="ssb"/>
    <property type="match status" value="1"/>
</dbReference>
<feature type="region of interest" description="Disordered" evidence="4">
    <location>
        <begin position="105"/>
        <end position="197"/>
    </location>
</feature>
<keyword evidence="6" id="KW-1185">Reference proteome</keyword>
<dbReference type="GO" id="GO:0003677">
    <property type="term" value="F:DNA binding"/>
    <property type="evidence" value="ECO:0007669"/>
    <property type="project" value="UniProtKB-KW"/>
</dbReference>
<comment type="caution">
    <text evidence="5">The sequence shown here is derived from an EMBL/GenBank/DDBJ whole genome shotgun (WGS) entry which is preliminary data.</text>
</comment>
<comment type="function">
    <text evidence="2">Plays an important role in DNA replication, recombination and repair. Binds to ssDNA and to an array of partner proteins to recruit them to their sites of action during DNA metabolism.</text>
</comment>
<keyword evidence="2" id="KW-0233">DNA recombination</keyword>
<dbReference type="PANTHER" id="PTHR10302">
    <property type="entry name" value="SINGLE-STRANDED DNA-BINDING PROTEIN"/>
    <property type="match status" value="1"/>
</dbReference>
<dbReference type="EMBL" id="SNUZ01000007">
    <property type="protein sequence ID" value="MCL3787280.1"/>
    <property type="molecule type" value="Genomic_DNA"/>
</dbReference>
<dbReference type="InterPro" id="IPR011344">
    <property type="entry name" value="ssDNA-bd"/>
</dbReference>
<proteinExistence type="inferred from homology"/>
<comment type="caution">
    <text evidence="2">Lacks conserved residue(s) required for the propagation of feature annotation.</text>
</comment>
<feature type="short sequence motif" description="Important for interaction with partner proteins" evidence="2">
    <location>
        <begin position="192"/>
        <end position="197"/>
    </location>
</feature>
<name>A0ABT0NGA6_9FIRM</name>
<evidence type="ECO:0000313" key="6">
    <source>
        <dbReference type="Proteomes" id="UP001056693"/>
    </source>
</evidence>
<dbReference type="Gene3D" id="2.40.50.140">
    <property type="entry name" value="Nucleic acid-binding proteins"/>
    <property type="match status" value="1"/>
</dbReference>
<accession>A0ABT0NGA6</accession>
<keyword evidence="2" id="KW-0234">DNA repair</keyword>
<dbReference type="InterPro" id="IPR000424">
    <property type="entry name" value="Primosome_PriB/ssb"/>
</dbReference>
<dbReference type="PROSITE" id="PS50935">
    <property type="entry name" value="SSB"/>
    <property type="match status" value="1"/>
</dbReference>
<organism evidence="5 6">
    <name type="scientific">Ruminococcus bromii</name>
    <dbReference type="NCBI Taxonomy" id="40518"/>
    <lineage>
        <taxon>Bacteria</taxon>
        <taxon>Bacillati</taxon>
        <taxon>Bacillota</taxon>
        <taxon>Clostridia</taxon>
        <taxon>Eubacteriales</taxon>
        <taxon>Oscillospiraceae</taxon>
        <taxon>Ruminococcus</taxon>
    </lineage>
</organism>
<reference evidence="5 6" key="1">
    <citation type="submission" date="2019-03" db="EMBL/GenBank/DDBJ databases">
        <authorList>
            <person name="Molinero N."/>
            <person name="Sanchez B."/>
            <person name="Walker A."/>
            <person name="Duncan S."/>
            <person name="Delgado S."/>
            <person name="Margolles A."/>
        </authorList>
    </citation>
    <scope>NUCLEOTIDE SEQUENCE [LARGE SCALE GENOMIC DNA]</scope>
    <source>
        <strain evidence="5 6">IPLA60002</strain>
    </source>
</reference>
<dbReference type="CDD" id="cd04496">
    <property type="entry name" value="SSB_OBF"/>
    <property type="match status" value="1"/>
</dbReference>
<keyword evidence="1 2" id="KW-0238">DNA-binding</keyword>
<comment type="subunit">
    <text evidence="2">Homotetramer.</text>
</comment>
<evidence type="ECO:0000256" key="2">
    <source>
        <dbReference type="HAMAP-Rule" id="MF_00984"/>
    </source>
</evidence>
<protein>
    <recommendedName>
        <fullName evidence="2 3">Single-stranded DNA-binding protein</fullName>
        <shortName evidence="2">SSB</shortName>
    </recommendedName>
</protein>
<evidence type="ECO:0000256" key="1">
    <source>
        <dbReference type="ARBA" id="ARBA00023125"/>
    </source>
</evidence>
<dbReference type="Pfam" id="PF00436">
    <property type="entry name" value="SSB"/>
    <property type="match status" value="1"/>
</dbReference>
<dbReference type="Proteomes" id="UP001056693">
    <property type="component" value="Unassembled WGS sequence"/>
</dbReference>
<evidence type="ECO:0000256" key="4">
    <source>
        <dbReference type="SAM" id="MobiDB-lite"/>
    </source>
</evidence>
<gene>
    <name evidence="5" type="ORF">E2N93_04475</name>
</gene>
<dbReference type="InterPro" id="IPR012340">
    <property type="entry name" value="NA-bd_OB-fold"/>
</dbReference>
<evidence type="ECO:0000256" key="3">
    <source>
        <dbReference type="RuleBase" id="RU000524"/>
    </source>
</evidence>
<dbReference type="SUPFAM" id="SSF50249">
    <property type="entry name" value="Nucleic acid-binding proteins"/>
    <property type="match status" value="1"/>
</dbReference>
<keyword evidence="2" id="KW-0235">DNA replication</keyword>
<dbReference type="PANTHER" id="PTHR10302:SF27">
    <property type="entry name" value="SINGLE-STRANDED DNA-BINDING PROTEIN"/>
    <property type="match status" value="1"/>
</dbReference>
<feature type="compositionally biased region" description="Low complexity" evidence="4">
    <location>
        <begin position="106"/>
        <end position="182"/>
    </location>
</feature>
<keyword evidence="2" id="KW-0227">DNA damage</keyword>